<dbReference type="Pfam" id="PF13424">
    <property type="entry name" value="TPR_12"/>
    <property type="match status" value="3"/>
</dbReference>
<dbReference type="CDD" id="cd00093">
    <property type="entry name" value="HTH_XRE"/>
    <property type="match status" value="1"/>
</dbReference>
<dbReference type="InterPro" id="IPR002182">
    <property type="entry name" value="NB-ARC"/>
</dbReference>
<evidence type="ECO:0000313" key="6">
    <source>
        <dbReference type="Proteomes" id="UP000290365"/>
    </source>
</evidence>
<name>A0A4P6K4L8_KTERU</name>
<dbReference type="SUPFAM" id="SSF52540">
    <property type="entry name" value="P-loop containing nucleoside triphosphate hydrolases"/>
    <property type="match status" value="1"/>
</dbReference>
<dbReference type="GO" id="GO:0003677">
    <property type="term" value="F:DNA binding"/>
    <property type="evidence" value="ECO:0007669"/>
    <property type="project" value="InterPro"/>
</dbReference>
<dbReference type="PROSITE" id="PS50005">
    <property type="entry name" value="TPR"/>
    <property type="match status" value="1"/>
</dbReference>
<dbReference type="NCBIfam" id="NF040586">
    <property type="entry name" value="FxSxx_TPR"/>
    <property type="match status" value="1"/>
</dbReference>
<dbReference type="GO" id="GO:0043531">
    <property type="term" value="F:ADP binding"/>
    <property type="evidence" value="ECO:0007669"/>
    <property type="project" value="InterPro"/>
</dbReference>
<dbReference type="InterPro" id="IPR056681">
    <property type="entry name" value="DUF7779"/>
</dbReference>
<dbReference type="Pfam" id="PF13374">
    <property type="entry name" value="TPR_10"/>
    <property type="match status" value="1"/>
</dbReference>
<feature type="domain" description="HTH cro/C1-type" evidence="4">
    <location>
        <begin position="13"/>
        <end position="63"/>
    </location>
</feature>
<evidence type="ECO:0000259" key="4">
    <source>
        <dbReference type="PROSITE" id="PS50943"/>
    </source>
</evidence>
<dbReference type="EMBL" id="CP035758">
    <property type="protein sequence ID" value="QBD82780.1"/>
    <property type="molecule type" value="Genomic_DNA"/>
</dbReference>
<dbReference type="InterPro" id="IPR010982">
    <property type="entry name" value="Lambda_DNA-bd_dom_sf"/>
</dbReference>
<dbReference type="RefSeq" id="WP_129893849.1">
    <property type="nucleotide sequence ID" value="NZ_CP035758.1"/>
</dbReference>
<dbReference type="Pfam" id="PF00931">
    <property type="entry name" value="NB-ARC"/>
    <property type="match status" value="1"/>
</dbReference>
<keyword evidence="1" id="KW-0677">Repeat</keyword>
<organism evidence="5 6">
    <name type="scientific">Ktedonosporobacter rubrisoli</name>
    <dbReference type="NCBI Taxonomy" id="2509675"/>
    <lineage>
        <taxon>Bacteria</taxon>
        <taxon>Bacillati</taxon>
        <taxon>Chloroflexota</taxon>
        <taxon>Ktedonobacteria</taxon>
        <taxon>Ktedonobacterales</taxon>
        <taxon>Ktedonosporobacteraceae</taxon>
        <taxon>Ktedonosporobacter</taxon>
    </lineage>
</organism>
<gene>
    <name evidence="5" type="ORF">EPA93_45180</name>
</gene>
<dbReference type="InterPro" id="IPR019734">
    <property type="entry name" value="TPR_rpt"/>
</dbReference>
<keyword evidence="2 3" id="KW-0802">TPR repeat</keyword>
<dbReference type="Gene3D" id="1.10.260.40">
    <property type="entry name" value="lambda repressor-like DNA-binding domains"/>
    <property type="match status" value="1"/>
</dbReference>
<dbReference type="SMART" id="SM00028">
    <property type="entry name" value="TPR"/>
    <property type="match status" value="6"/>
</dbReference>
<feature type="repeat" description="TPR" evidence="3">
    <location>
        <begin position="613"/>
        <end position="646"/>
    </location>
</feature>
<dbReference type="InterPro" id="IPR001387">
    <property type="entry name" value="Cro/C1-type_HTH"/>
</dbReference>
<dbReference type="SUPFAM" id="SSF47413">
    <property type="entry name" value="lambda repressor-like DNA-binding domains"/>
    <property type="match status" value="1"/>
</dbReference>
<dbReference type="PROSITE" id="PS50943">
    <property type="entry name" value="HTH_CROC1"/>
    <property type="match status" value="1"/>
</dbReference>
<reference evidence="5 6" key="1">
    <citation type="submission" date="2019-01" db="EMBL/GenBank/DDBJ databases">
        <title>Ktedonosporobacter rubrisoli SCAWS-G2.</title>
        <authorList>
            <person name="Huang Y."/>
            <person name="Yan B."/>
        </authorList>
    </citation>
    <scope>NUCLEOTIDE SEQUENCE [LARGE SCALE GENOMIC DNA]</scope>
    <source>
        <strain evidence="5 6">SCAWS-G2</strain>
    </source>
</reference>
<dbReference type="Proteomes" id="UP000290365">
    <property type="component" value="Chromosome"/>
</dbReference>
<evidence type="ECO:0000256" key="2">
    <source>
        <dbReference type="ARBA" id="ARBA00022803"/>
    </source>
</evidence>
<evidence type="ECO:0000313" key="5">
    <source>
        <dbReference type="EMBL" id="QBD82780.1"/>
    </source>
</evidence>
<keyword evidence="6" id="KW-1185">Reference proteome</keyword>
<dbReference type="Gene3D" id="1.25.40.10">
    <property type="entry name" value="Tetratricopeptide repeat domain"/>
    <property type="match status" value="2"/>
</dbReference>
<dbReference type="PANTHER" id="PTHR45641">
    <property type="entry name" value="TETRATRICOPEPTIDE REPEAT PROTEIN (AFU_ORTHOLOGUE AFUA_6G03870)"/>
    <property type="match status" value="1"/>
</dbReference>
<evidence type="ECO:0000256" key="3">
    <source>
        <dbReference type="PROSITE-ProRule" id="PRU00339"/>
    </source>
</evidence>
<proteinExistence type="predicted"/>
<sequence length="806" mass="92969">MDSSGIQPFGEVLRSFRERIHPKVTQQRLADALGVNRQAVVAWERGDYPPKDRARVLEIAKYLCLNDEETNALLRASLLDPLPHWNIPFHRNFFFTGRDDILEQLHSALTPGKAAALTQPQAISGLGGVGKTQTAIEYAYRYRGEYSAVIWVQADSREVLFSEFVKLGQLLNLPGLYEKDQNQVINAVKRWLKNHKGWILIFDNIEDLLLIEDFLPSDYQGCVLITTRSSVAEPVANTIEVRKMTEQEGILFFLRRTKILTIDAPIDQVSQEHYILAEQIWDLMDGLPLAIDQAGAYILETGCGMIHYLERYQQRRVELLKTRGKFPSGHPDSVFTTFSLALEKIQDNNNALEVLYICAFLSPDFIPEELFYYEFEFIPKYPAFLMTRKKKDIVIFDQAIAILKNYSLIHRDTTNNTISLHRLLQAVILENMDREKGNYYAKESLKKVAGVFPEGKPEEWIKCERYLAQARHCVENNLADRFLPETGFLLNKVGFYLTQRARYSEAAPLYRRALVIWKDWFGLDSLYVSVVLSNLAALYCDQGQYSRAKKLSQQVLKIREQHLEPNHLDIAQACDGLATVLYNEGQYSDAESLYQQVLTIRRLQLPPNHPAIADILDHMGRLYYSLGKYDQAEQMYREVIVISEEYKPNHRKFALYVNNLASLYHDQKRYSDAELLYKRALAICEDQLGPDHPDIATNLNDLAELYREQGKCTEAETLHRRAHMMRVCVLGPDHISTAQTLNNLALLYHDQHRYSEAEPLYRQVLTTWKQQLGEDHLDVALCLSNLQGFVVINTSMPKQKYYSKRH</sequence>
<protein>
    <submittedName>
        <fullName evidence="5">Helix-turn-helix domain-containing protein</fullName>
    </submittedName>
</protein>
<evidence type="ECO:0000256" key="1">
    <source>
        <dbReference type="ARBA" id="ARBA00022737"/>
    </source>
</evidence>
<dbReference type="SMART" id="SM00530">
    <property type="entry name" value="HTH_XRE"/>
    <property type="match status" value="1"/>
</dbReference>
<dbReference type="OrthoDB" id="136988at2"/>
<dbReference type="PANTHER" id="PTHR45641:SF19">
    <property type="entry name" value="NEPHROCYSTIN-3"/>
    <property type="match status" value="1"/>
</dbReference>
<dbReference type="SUPFAM" id="SSF48452">
    <property type="entry name" value="TPR-like"/>
    <property type="match status" value="2"/>
</dbReference>
<dbReference type="AlphaFoldDB" id="A0A4P6K4L8"/>
<dbReference type="Gene3D" id="3.40.50.300">
    <property type="entry name" value="P-loop containing nucleotide triphosphate hydrolases"/>
    <property type="match status" value="1"/>
</dbReference>
<dbReference type="KEGG" id="kbs:EPA93_45180"/>
<dbReference type="InterPro" id="IPR011990">
    <property type="entry name" value="TPR-like_helical_dom_sf"/>
</dbReference>
<accession>A0A4P6K4L8</accession>
<dbReference type="InterPro" id="IPR027417">
    <property type="entry name" value="P-loop_NTPase"/>
</dbReference>
<dbReference type="Pfam" id="PF25000">
    <property type="entry name" value="DUF7779"/>
    <property type="match status" value="1"/>
</dbReference>
<dbReference type="Pfam" id="PF13560">
    <property type="entry name" value="HTH_31"/>
    <property type="match status" value="1"/>
</dbReference>